<feature type="region of interest" description="Disordered" evidence="1">
    <location>
        <begin position="137"/>
        <end position="157"/>
    </location>
</feature>
<dbReference type="Proteomes" id="UP000735541">
    <property type="component" value="Unassembled WGS sequence"/>
</dbReference>
<feature type="compositionally biased region" description="Basic residues" evidence="1">
    <location>
        <begin position="329"/>
        <end position="340"/>
    </location>
</feature>
<dbReference type="EMBL" id="JAHUVW010000001">
    <property type="protein sequence ID" value="MBV7671527.1"/>
    <property type="molecule type" value="Genomic_DNA"/>
</dbReference>
<name>A0ABS6TTE0_STRHA</name>
<dbReference type="RefSeq" id="WP_228870162.1">
    <property type="nucleotide sequence ID" value="NZ_JAHUVW010000001.1"/>
</dbReference>
<organism evidence="2 3">
    <name type="scientific">Streptomyces halstedii</name>
    <dbReference type="NCBI Taxonomy" id="1944"/>
    <lineage>
        <taxon>Bacteria</taxon>
        <taxon>Bacillati</taxon>
        <taxon>Actinomycetota</taxon>
        <taxon>Actinomycetes</taxon>
        <taxon>Kitasatosporales</taxon>
        <taxon>Streptomycetaceae</taxon>
        <taxon>Streptomyces</taxon>
    </lineage>
</organism>
<proteinExistence type="predicted"/>
<feature type="compositionally biased region" description="Basic and acidic residues" evidence="1">
    <location>
        <begin position="142"/>
        <end position="154"/>
    </location>
</feature>
<accession>A0ABS6TTE0</accession>
<gene>
    <name evidence="2" type="ORF">STHAL_18925</name>
</gene>
<protein>
    <submittedName>
        <fullName evidence="2">Uncharacterized protein</fullName>
    </submittedName>
</protein>
<evidence type="ECO:0000313" key="3">
    <source>
        <dbReference type="Proteomes" id="UP000735541"/>
    </source>
</evidence>
<sequence>MTRHSLELPALYGSSPLGFLAALGTLHLSHHMLDQAPQLSWAGPDAPAILHTHQPLTHDSLADRLATQLPIQPEKDALALAPGILDQPRSSGPGAPNDPLRMPLPEALAHLRAHAQAERDHNDNHAHWFTSLINTLSASPGKTEDTTAPKRTTKDSSQALYTRTTPLFGRTGRMTLPSSWATAAQHCINNPNHLHAALTNWKRVDGYAGANLDHSSLGDAHMVSHGKPTQQGVPGATWLALHGFAAIRLIGNTNRPQATSWNTTTNAFTWPTWHPPLTTTALTTLLEHSAIRIPSKPAVLENLGVTAIYTAQRTRLLQGDGPLSPGQRVTHRSRNHRHPTKCATTPKRNDRNAYTMHP</sequence>
<evidence type="ECO:0000313" key="2">
    <source>
        <dbReference type="EMBL" id="MBV7671527.1"/>
    </source>
</evidence>
<feature type="region of interest" description="Disordered" evidence="1">
    <location>
        <begin position="318"/>
        <end position="358"/>
    </location>
</feature>
<keyword evidence="3" id="KW-1185">Reference proteome</keyword>
<evidence type="ECO:0000256" key="1">
    <source>
        <dbReference type="SAM" id="MobiDB-lite"/>
    </source>
</evidence>
<comment type="caution">
    <text evidence="2">The sequence shown here is derived from an EMBL/GenBank/DDBJ whole genome shotgun (WGS) entry which is preliminary data.</text>
</comment>
<reference evidence="2 3" key="1">
    <citation type="submission" date="2021-07" db="EMBL/GenBank/DDBJ databases">
        <title>Sequencing Streptomyces halstedii LGO-A4 genome an citrus endophytic actinomycete.</title>
        <authorList>
            <person name="Samborskyy M."/>
            <person name="Scott N."/>
            <person name="Deglau R."/>
            <person name="Dickens S."/>
            <person name="Oliveira L.G."/>
        </authorList>
    </citation>
    <scope>NUCLEOTIDE SEQUENCE [LARGE SCALE GENOMIC DNA]</scope>
    <source>
        <strain evidence="2 3">LGO-A4</strain>
    </source>
</reference>